<dbReference type="GO" id="GO:0008061">
    <property type="term" value="F:chitin binding"/>
    <property type="evidence" value="ECO:0007669"/>
    <property type="project" value="InterPro"/>
</dbReference>
<protein>
    <recommendedName>
        <fullName evidence="2">Chitin-binding type-2 domain-containing protein</fullName>
    </recommendedName>
</protein>
<dbReference type="Proteomes" id="UP000663879">
    <property type="component" value="Unassembled WGS sequence"/>
</dbReference>
<evidence type="ECO:0000313" key="4">
    <source>
        <dbReference type="Proteomes" id="UP000663879"/>
    </source>
</evidence>
<evidence type="ECO:0000259" key="2">
    <source>
        <dbReference type="PROSITE" id="PS50940"/>
    </source>
</evidence>
<dbReference type="EMBL" id="CAJNOC010000724">
    <property type="protein sequence ID" value="CAF0796335.1"/>
    <property type="molecule type" value="Genomic_DNA"/>
</dbReference>
<comment type="caution">
    <text evidence="3">The sequence shown here is derived from an EMBL/GenBank/DDBJ whole genome shotgun (WGS) entry which is preliminary data.</text>
</comment>
<dbReference type="OrthoDB" id="10596518at2759"/>
<evidence type="ECO:0000313" key="3">
    <source>
        <dbReference type="EMBL" id="CAF0796335.1"/>
    </source>
</evidence>
<feature type="transmembrane region" description="Helical" evidence="1">
    <location>
        <begin position="567"/>
        <end position="592"/>
    </location>
</feature>
<keyword evidence="1" id="KW-1133">Transmembrane helix</keyword>
<proteinExistence type="predicted"/>
<keyword evidence="1" id="KW-0472">Membrane</keyword>
<gene>
    <name evidence="3" type="ORF">OXX778_LOCUS6232</name>
</gene>
<organism evidence="3 4">
    <name type="scientific">Brachionus calyciflorus</name>
    <dbReference type="NCBI Taxonomy" id="104777"/>
    <lineage>
        <taxon>Eukaryota</taxon>
        <taxon>Metazoa</taxon>
        <taxon>Spiralia</taxon>
        <taxon>Gnathifera</taxon>
        <taxon>Rotifera</taxon>
        <taxon>Eurotatoria</taxon>
        <taxon>Monogononta</taxon>
        <taxon>Pseudotrocha</taxon>
        <taxon>Ploima</taxon>
        <taxon>Brachionidae</taxon>
        <taxon>Brachionus</taxon>
    </lineage>
</organism>
<dbReference type="PROSITE" id="PS01186">
    <property type="entry name" value="EGF_2"/>
    <property type="match status" value="1"/>
</dbReference>
<sequence length="891" mass="102691">MNSKNKPVRTDEIKLKIPPAFVPDQWVCNHSKKRKTEKIQEKPKKLIKRKRRIHPQVSLSYDLMGKNFPKPLNKNTNSFAKKLPLISMEEFNKRMNKKFERIRLTRRKKIQSEYSKALLLPEYELVKGSLPKKKPKLFKPKIKKSNFRVKKSFSKKKFRPFKLRKSNILRKNIQKFKRFSGKRFTSFIRRNKILASRKKIFRPFKKYSDYDILSEDNYQTIDSCSTQPNKSAVYESSFLSDNGFNETPSIEIVGRSSVENSKKSSTTTVESLKTTLNKIKSNSEKLQSRSNIEYRKIRSHGDQPLPLSKIEYAKPKSQEATKNSIPSKVNLKINLLNLESSETYNNHTNNSNFNQSNVCESFNLISSNYTSQASFTNVTQNFSKANTSSISKSSAHIKNEKKNLKFKNYKIKRRHSISVPYEYFSHNTFLTESNTRSLINKHFSGFTVSEINESNKKSNKSKILQKDFINSKSTSIIQKLDTNNNYKLKSLSDTNLCIKKKKNSSMTDKIRNWTNAKIASESINSDQEDLMEIIPDSDWIDSGKTKLGLQLDRLIRRYKKLSRQKRYLVFFIIVLLFFTTLSFLTIFVLLILGPTSQYIIIKTIDPNSTKPTTLFTFASPISTTSNDFISTTSSSMMTTTITTTTKSPGLVGDTCLKVFGDCSNYMECKRQDTLAWNISTCQCKAGYIVDLKRTCKGLSESYCENNSECSKHLVCNLSEKKCVCKDGYSPKPDGTCFAKFNTTCEVDSDCLKNGECKTIGLEGDRNEIKVCKCSSKDRTIFNPEFEPYRQCRLLIGARCQENLDCIENAKCNKYCTCRETDLFFETENFQCEDACKNITENFTFNGIVRKFSHPRKCGHYFTCSPRSLDWCPSNYVFNYKSQSCDSTSLCR</sequence>
<keyword evidence="4" id="KW-1185">Reference proteome</keyword>
<feature type="domain" description="Chitin-binding type-2" evidence="2">
    <location>
        <begin position="832"/>
        <end position="891"/>
    </location>
</feature>
<dbReference type="InterPro" id="IPR002557">
    <property type="entry name" value="Chitin-bd_dom"/>
</dbReference>
<evidence type="ECO:0000256" key="1">
    <source>
        <dbReference type="SAM" id="Phobius"/>
    </source>
</evidence>
<keyword evidence="1" id="KW-0812">Transmembrane</keyword>
<dbReference type="PROSITE" id="PS50940">
    <property type="entry name" value="CHIT_BIND_II"/>
    <property type="match status" value="1"/>
</dbReference>
<dbReference type="GO" id="GO:0005576">
    <property type="term" value="C:extracellular region"/>
    <property type="evidence" value="ECO:0007669"/>
    <property type="project" value="InterPro"/>
</dbReference>
<reference evidence="3" key="1">
    <citation type="submission" date="2021-02" db="EMBL/GenBank/DDBJ databases">
        <authorList>
            <person name="Nowell W R."/>
        </authorList>
    </citation>
    <scope>NUCLEOTIDE SEQUENCE</scope>
    <source>
        <strain evidence="3">Ploen Becks lab</strain>
    </source>
</reference>
<name>A0A813S7S2_9BILA</name>
<accession>A0A813S7S2</accession>
<dbReference type="AlphaFoldDB" id="A0A813S7S2"/>
<dbReference type="InterPro" id="IPR000742">
    <property type="entry name" value="EGF"/>
</dbReference>